<dbReference type="EnsemblPlants" id="TuG1812G0100004001.01.T01">
    <property type="protein sequence ID" value="TuG1812G0100004001.01.T01"/>
    <property type="gene ID" value="TuG1812G0100004001.01"/>
</dbReference>
<keyword evidence="8" id="KW-0239">DNA-directed DNA polymerase</keyword>
<feature type="region of interest" description="Disordered" evidence="12">
    <location>
        <begin position="805"/>
        <end position="835"/>
    </location>
</feature>
<dbReference type="SUPFAM" id="SSF53098">
    <property type="entry name" value="Ribonuclease H-like"/>
    <property type="match status" value="1"/>
</dbReference>
<dbReference type="InterPro" id="IPR043128">
    <property type="entry name" value="Rev_trsase/Diguanyl_cyclase"/>
</dbReference>
<organism evidence="16 17">
    <name type="scientific">Triticum urartu</name>
    <name type="common">Red wild einkorn</name>
    <name type="synonym">Crithodium urartu</name>
    <dbReference type="NCBI Taxonomy" id="4572"/>
    <lineage>
        <taxon>Eukaryota</taxon>
        <taxon>Viridiplantae</taxon>
        <taxon>Streptophyta</taxon>
        <taxon>Embryophyta</taxon>
        <taxon>Tracheophyta</taxon>
        <taxon>Spermatophyta</taxon>
        <taxon>Magnoliopsida</taxon>
        <taxon>Liliopsida</taxon>
        <taxon>Poales</taxon>
        <taxon>Poaceae</taxon>
        <taxon>BOP clade</taxon>
        <taxon>Pooideae</taxon>
        <taxon>Triticodae</taxon>
        <taxon>Triticeae</taxon>
        <taxon>Triticinae</taxon>
        <taxon>Triticum</taxon>
    </lineage>
</organism>
<dbReference type="PROSITE" id="PS50878">
    <property type="entry name" value="RT_POL"/>
    <property type="match status" value="1"/>
</dbReference>
<reference evidence="16" key="3">
    <citation type="submission" date="2022-06" db="UniProtKB">
        <authorList>
            <consortium name="EnsemblPlants"/>
        </authorList>
    </citation>
    <scope>IDENTIFICATION</scope>
</reference>
<evidence type="ECO:0000256" key="2">
    <source>
        <dbReference type="ARBA" id="ARBA00022723"/>
    </source>
</evidence>
<dbReference type="Gene3D" id="1.10.340.70">
    <property type="match status" value="1"/>
</dbReference>
<dbReference type="Gene3D" id="3.10.10.10">
    <property type="entry name" value="HIV Type 1 Reverse Transcriptase, subunit A, domain 1"/>
    <property type="match status" value="1"/>
</dbReference>
<dbReference type="GO" id="GO:0003677">
    <property type="term" value="F:DNA binding"/>
    <property type="evidence" value="ECO:0007669"/>
    <property type="project" value="UniProtKB-KW"/>
</dbReference>
<dbReference type="GO" id="GO:0006508">
    <property type="term" value="P:proteolysis"/>
    <property type="evidence" value="ECO:0007669"/>
    <property type="project" value="UniProtKB-KW"/>
</dbReference>
<dbReference type="GO" id="GO:0046872">
    <property type="term" value="F:metal ion binding"/>
    <property type="evidence" value="ECO:0007669"/>
    <property type="project" value="UniProtKB-KW"/>
</dbReference>
<evidence type="ECO:0000256" key="7">
    <source>
        <dbReference type="ARBA" id="ARBA00022918"/>
    </source>
</evidence>
<evidence type="ECO:0000256" key="8">
    <source>
        <dbReference type="ARBA" id="ARBA00022932"/>
    </source>
</evidence>
<keyword evidence="7" id="KW-0695">RNA-directed DNA polymerase</keyword>
<keyword evidence="11" id="KW-0511">Multifunctional enzyme</keyword>
<evidence type="ECO:0000259" key="13">
    <source>
        <dbReference type="PROSITE" id="PS50013"/>
    </source>
</evidence>
<feature type="domain" description="Chromo" evidence="13">
    <location>
        <begin position="749"/>
        <end position="798"/>
    </location>
</feature>
<keyword evidence="4" id="KW-0378">Hydrolase</keyword>
<dbReference type="InterPro" id="IPR043502">
    <property type="entry name" value="DNA/RNA_pol_sf"/>
</dbReference>
<reference evidence="16" key="2">
    <citation type="submission" date="2018-03" db="EMBL/GenBank/DDBJ databases">
        <title>The Triticum urartu genome reveals the dynamic nature of wheat genome evolution.</title>
        <authorList>
            <person name="Ling H."/>
            <person name="Ma B."/>
            <person name="Shi X."/>
            <person name="Liu H."/>
            <person name="Dong L."/>
            <person name="Sun H."/>
            <person name="Cao Y."/>
            <person name="Gao Q."/>
            <person name="Zheng S."/>
            <person name="Li Y."/>
            <person name="Yu Y."/>
            <person name="Du H."/>
            <person name="Qi M."/>
            <person name="Li Y."/>
            <person name="Yu H."/>
            <person name="Cui Y."/>
            <person name="Wang N."/>
            <person name="Chen C."/>
            <person name="Wu H."/>
            <person name="Zhao Y."/>
            <person name="Zhang J."/>
            <person name="Li Y."/>
            <person name="Zhou W."/>
            <person name="Zhang B."/>
            <person name="Hu W."/>
            <person name="Eijk M."/>
            <person name="Tang J."/>
            <person name="Witsenboer H."/>
            <person name="Zhao S."/>
            <person name="Li Z."/>
            <person name="Zhang A."/>
            <person name="Wang D."/>
            <person name="Liang C."/>
        </authorList>
    </citation>
    <scope>NUCLEOTIDE SEQUENCE [LARGE SCALE GENOMIC DNA]</scope>
    <source>
        <strain evidence="16">cv. G1812</strain>
    </source>
</reference>
<evidence type="ECO:0000313" key="17">
    <source>
        <dbReference type="Proteomes" id="UP000015106"/>
    </source>
</evidence>
<dbReference type="Pfam" id="PF24626">
    <property type="entry name" value="SH3_Tf2-1"/>
    <property type="match status" value="1"/>
</dbReference>
<name>A0A8R7K3V3_TRIUA</name>
<dbReference type="Gene3D" id="2.40.50.40">
    <property type="match status" value="1"/>
</dbReference>
<accession>A0A8R7K3V3</accession>
<dbReference type="CDD" id="cd00024">
    <property type="entry name" value="CD_CSD"/>
    <property type="match status" value="1"/>
</dbReference>
<dbReference type="Pfam" id="PF17921">
    <property type="entry name" value="Integrase_H2C2"/>
    <property type="match status" value="1"/>
</dbReference>
<dbReference type="Gene3D" id="3.30.420.10">
    <property type="entry name" value="Ribonuclease H-like superfamily/Ribonuclease H"/>
    <property type="match status" value="1"/>
</dbReference>
<dbReference type="GO" id="GO:0006310">
    <property type="term" value="P:DNA recombination"/>
    <property type="evidence" value="ECO:0007669"/>
    <property type="project" value="UniProtKB-KW"/>
</dbReference>
<keyword evidence="10" id="KW-0233">DNA recombination</keyword>
<evidence type="ECO:0000256" key="4">
    <source>
        <dbReference type="ARBA" id="ARBA00022801"/>
    </source>
</evidence>
<evidence type="ECO:0000313" key="16">
    <source>
        <dbReference type="EnsemblPlants" id="TuG1812G0100004001.01.T01"/>
    </source>
</evidence>
<dbReference type="Pfam" id="PF17919">
    <property type="entry name" value="RT_RNaseH_2"/>
    <property type="match status" value="1"/>
</dbReference>
<dbReference type="InterPro" id="IPR016197">
    <property type="entry name" value="Chromo-like_dom_sf"/>
</dbReference>
<dbReference type="InterPro" id="IPR001584">
    <property type="entry name" value="Integrase_cat-core"/>
</dbReference>
<keyword evidence="5" id="KW-0460">Magnesium</keyword>
<evidence type="ECO:0000256" key="3">
    <source>
        <dbReference type="ARBA" id="ARBA00022750"/>
    </source>
</evidence>
<keyword evidence="8" id="KW-0808">Transferase</keyword>
<dbReference type="PANTHER" id="PTHR37984">
    <property type="entry name" value="PROTEIN CBG26694"/>
    <property type="match status" value="1"/>
</dbReference>
<dbReference type="CDD" id="cd09274">
    <property type="entry name" value="RNase_HI_RT_Ty3"/>
    <property type="match status" value="1"/>
</dbReference>
<evidence type="ECO:0000256" key="9">
    <source>
        <dbReference type="ARBA" id="ARBA00023125"/>
    </source>
</evidence>
<keyword evidence="1" id="KW-0645">Protease</keyword>
<keyword evidence="17" id="KW-1185">Reference proteome</keyword>
<dbReference type="GO" id="GO:0003887">
    <property type="term" value="F:DNA-directed DNA polymerase activity"/>
    <property type="evidence" value="ECO:0007669"/>
    <property type="project" value="UniProtKB-KW"/>
</dbReference>
<dbReference type="InterPro" id="IPR012337">
    <property type="entry name" value="RNaseH-like_sf"/>
</dbReference>
<dbReference type="InterPro" id="IPR000953">
    <property type="entry name" value="Chromo/chromo_shadow_dom"/>
</dbReference>
<dbReference type="Gene3D" id="3.10.20.370">
    <property type="match status" value="1"/>
</dbReference>
<dbReference type="Pfam" id="PF00078">
    <property type="entry name" value="RVT_1"/>
    <property type="match status" value="1"/>
</dbReference>
<evidence type="ECO:0000259" key="14">
    <source>
        <dbReference type="PROSITE" id="PS50878"/>
    </source>
</evidence>
<keyword evidence="8" id="KW-0548">Nucleotidyltransferase</keyword>
<dbReference type="InterPro" id="IPR000477">
    <property type="entry name" value="RT_dom"/>
</dbReference>
<keyword evidence="9" id="KW-0238">DNA-binding</keyword>
<feature type="domain" description="Integrase catalytic" evidence="15">
    <location>
        <begin position="441"/>
        <end position="605"/>
    </location>
</feature>
<dbReference type="PROSITE" id="PS50994">
    <property type="entry name" value="INTEGRASE"/>
    <property type="match status" value="1"/>
</dbReference>
<dbReference type="InterPro" id="IPR041588">
    <property type="entry name" value="Integrase_H2C2"/>
</dbReference>
<proteinExistence type="predicted"/>
<dbReference type="InterPro" id="IPR050951">
    <property type="entry name" value="Retrovirus_Pol_polyprotein"/>
</dbReference>
<dbReference type="FunFam" id="3.10.20.370:FF:000001">
    <property type="entry name" value="Retrovirus-related Pol polyprotein from transposon 17.6-like protein"/>
    <property type="match status" value="1"/>
</dbReference>
<dbReference type="SUPFAM" id="SSF54160">
    <property type="entry name" value="Chromo domain-like"/>
    <property type="match status" value="1"/>
</dbReference>
<dbReference type="AlphaFoldDB" id="A0A8R7K3V3"/>
<protein>
    <submittedName>
        <fullName evidence="16">Uncharacterized protein</fullName>
    </submittedName>
</protein>
<keyword evidence="2" id="KW-0479">Metal-binding</keyword>
<sequence>MRPEDEAKTAFQTHHGHFEFKVMPYGVTGGPPTFQGMHVVLAPFLRKGVLVFIDDILVFSKTLAEHVVLLLKVFQRLQQYSLKVKRSKCTFAQPQLRYLGHVISAKGVSTDPKNTDKVVAWKRPESAKEVRQFLGLAGYYRKFVKHFGIISRPLTDLLKKGVPFLWTPTQDQAFRLLKTALTTTPVLALPDFSKPFVIEIDASDVGIGAVLMQQQHPIAFLSQSLGPRHRGLSTYEKECLAILMAVDRWRSYLLLSEFTIRTDHRSLSCLDEQKLTTPWQHKALTKLLGLQYKIEYRRGATNVAADALSRLPESSLCALSVCVPTWLEEVKKGYQKDPSCLDKLATAASGALLDGPFTVVDGLIRYKGRVWLGSNVIAQKMVLHELHAGALGGHSGVHATYNRIMRHFAWPRMKQTVKIFVANCAVCKQAKPEHAKYPGLLQPLPVPEQAWEMVTLDFVEGLPASRGFNSILVVVDKLTRYAHFIPLQHPYSALQVAKAYMENVFKLHGPPDKMVSDRDRIFTSRVWQELCRLTHTTLNISSARHPQTDGTTERVNQCMELYLRCFVHNCPSKWADWLALAEFWYNTSYHSALRSSPFEVLYGHKPRFFGITNVAEEAVTDLAAWTKERATVMALVKQHLHRAQQVMKSKADRKRSDRVFAVGDWVYLKLQPYAQSSVATRANHKLAFRYFGPFQVLGRVGEVAYKLALPEAARIHPVIHVSQLRLGVPPSTQVMPELPTLDKDLLPLQVPERILQHRSVMRGARQVKQVLVRWSGFPDSLATWEDEVPLKSRFPRALAWGQANSQGEGNVTGMVGPVQKSPTQLERTKRKTKPN</sequence>
<dbReference type="CDD" id="cd01647">
    <property type="entry name" value="RT_LTR"/>
    <property type="match status" value="1"/>
</dbReference>
<dbReference type="GO" id="GO:0015074">
    <property type="term" value="P:DNA integration"/>
    <property type="evidence" value="ECO:0007669"/>
    <property type="project" value="UniProtKB-KW"/>
</dbReference>
<dbReference type="Proteomes" id="UP000015106">
    <property type="component" value="Chromosome 1"/>
</dbReference>
<dbReference type="FunFam" id="3.30.420.10:FF:000032">
    <property type="entry name" value="Retrovirus-related Pol polyprotein from transposon 297-like Protein"/>
    <property type="match status" value="1"/>
</dbReference>
<evidence type="ECO:0000256" key="11">
    <source>
        <dbReference type="ARBA" id="ARBA00023268"/>
    </source>
</evidence>
<dbReference type="Gene3D" id="3.30.70.270">
    <property type="match status" value="2"/>
</dbReference>
<dbReference type="FunFam" id="3.30.70.270:FF:000020">
    <property type="entry name" value="Transposon Tf2-6 polyprotein-like Protein"/>
    <property type="match status" value="1"/>
</dbReference>
<dbReference type="SUPFAM" id="SSF56672">
    <property type="entry name" value="DNA/RNA polymerases"/>
    <property type="match status" value="1"/>
</dbReference>
<evidence type="ECO:0000256" key="6">
    <source>
        <dbReference type="ARBA" id="ARBA00022908"/>
    </source>
</evidence>
<dbReference type="SMART" id="SM00298">
    <property type="entry name" value="CHROMO"/>
    <property type="match status" value="1"/>
</dbReference>
<keyword evidence="3" id="KW-0064">Aspartyl protease</keyword>
<dbReference type="InterPro" id="IPR023780">
    <property type="entry name" value="Chromo_domain"/>
</dbReference>
<dbReference type="GO" id="GO:0004190">
    <property type="term" value="F:aspartic-type endopeptidase activity"/>
    <property type="evidence" value="ECO:0007669"/>
    <property type="project" value="UniProtKB-KW"/>
</dbReference>
<evidence type="ECO:0000256" key="5">
    <source>
        <dbReference type="ARBA" id="ARBA00022842"/>
    </source>
</evidence>
<feature type="domain" description="Reverse transcriptase" evidence="14">
    <location>
        <begin position="1"/>
        <end position="103"/>
    </location>
</feature>
<dbReference type="PROSITE" id="PS50013">
    <property type="entry name" value="CHROMO_2"/>
    <property type="match status" value="1"/>
</dbReference>
<evidence type="ECO:0000256" key="10">
    <source>
        <dbReference type="ARBA" id="ARBA00023172"/>
    </source>
</evidence>
<evidence type="ECO:0000256" key="1">
    <source>
        <dbReference type="ARBA" id="ARBA00022670"/>
    </source>
</evidence>
<dbReference type="InterPro" id="IPR036397">
    <property type="entry name" value="RNaseH_sf"/>
</dbReference>
<evidence type="ECO:0000256" key="12">
    <source>
        <dbReference type="SAM" id="MobiDB-lite"/>
    </source>
</evidence>
<keyword evidence="6" id="KW-0229">DNA integration</keyword>
<reference evidence="17" key="1">
    <citation type="journal article" date="2013" name="Nature">
        <title>Draft genome of the wheat A-genome progenitor Triticum urartu.</title>
        <authorList>
            <person name="Ling H.Q."/>
            <person name="Zhao S."/>
            <person name="Liu D."/>
            <person name="Wang J."/>
            <person name="Sun H."/>
            <person name="Zhang C."/>
            <person name="Fan H."/>
            <person name="Li D."/>
            <person name="Dong L."/>
            <person name="Tao Y."/>
            <person name="Gao C."/>
            <person name="Wu H."/>
            <person name="Li Y."/>
            <person name="Cui Y."/>
            <person name="Guo X."/>
            <person name="Zheng S."/>
            <person name="Wang B."/>
            <person name="Yu K."/>
            <person name="Liang Q."/>
            <person name="Yang W."/>
            <person name="Lou X."/>
            <person name="Chen J."/>
            <person name="Feng M."/>
            <person name="Jian J."/>
            <person name="Zhang X."/>
            <person name="Luo G."/>
            <person name="Jiang Y."/>
            <person name="Liu J."/>
            <person name="Wang Z."/>
            <person name="Sha Y."/>
            <person name="Zhang B."/>
            <person name="Wu H."/>
            <person name="Tang D."/>
            <person name="Shen Q."/>
            <person name="Xue P."/>
            <person name="Zou S."/>
            <person name="Wang X."/>
            <person name="Liu X."/>
            <person name="Wang F."/>
            <person name="Yang Y."/>
            <person name="An X."/>
            <person name="Dong Z."/>
            <person name="Zhang K."/>
            <person name="Zhang X."/>
            <person name="Luo M.C."/>
            <person name="Dvorak J."/>
            <person name="Tong Y."/>
            <person name="Wang J."/>
            <person name="Yang H."/>
            <person name="Li Z."/>
            <person name="Wang D."/>
            <person name="Zhang A."/>
            <person name="Wang J."/>
        </authorList>
    </citation>
    <scope>NUCLEOTIDE SEQUENCE</scope>
    <source>
        <strain evidence="17">cv. G1812</strain>
    </source>
</reference>
<dbReference type="GO" id="GO:0003964">
    <property type="term" value="F:RNA-directed DNA polymerase activity"/>
    <property type="evidence" value="ECO:0007669"/>
    <property type="project" value="UniProtKB-KW"/>
</dbReference>
<dbReference type="InterPro" id="IPR056924">
    <property type="entry name" value="SH3_Tf2-1"/>
</dbReference>
<dbReference type="Gramene" id="TuG1812G0100004001.01.T01">
    <property type="protein sequence ID" value="TuG1812G0100004001.01.T01"/>
    <property type="gene ID" value="TuG1812G0100004001.01"/>
</dbReference>
<evidence type="ECO:0000259" key="15">
    <source>
        <dbReference type="PROSITE" id="PS50994"/>
    </source>
</evidence>
<dbReference type="Pfam" id="PF00385">
    <property type="entry name" value="Chromo"/>
    <property type="match status" value="1"/>
</dbReference>
<dbReference type="InterPro" id="IPR041577">
    <property type="entry name" value="RT_RNaseH_2"/>
</dbReference>
<dbReference type="PANTHER" id="PTHR37984:SF5">
    <property type="entry name" value="PROTEIN NYNRIN-LIKE"/>
    <property type="match status" value="1"/>
</dbReference>